<feature type="transmembrane region" description="Helical" evidence="1">
    <location>
        <begin position="21"/>
        <end position="42"/>
    </location>
</feature>
<evidence type="ECO:0000313" key="2">
    <source>
        <dbReference type="EMBL" id="CAF4399485.1"/>
    </source>
</evidence>
<feature type="non-terminal residue" evidence="2">
    <location>
        <position position="58"/>
    </location>
</feature>
<organism evidence="2 3">
    <name type="scientific">Adineta steineri</name>
    <dbReference type="NCBI Taxonomy" id="433720"/>
    <lineage>
        <taxon>Eukaryota</taxon>
        <taxon>Metazoa</taxon>
        <taxon>Spiralia</taxon>
        <taxon>Gnathifera</taxon>
        <taxon>Rotifera</taxon>
        <taxon>Eurotatoria</taxon>
        <taxon>Bdelloidea</taxon>
        <taxon>Adinetida</taxon>
        <taxon>Adinetidae</taxon>
        <taxon>Adineta</taxon>
    </lineage>
</organism>
<name>A0A820P5U4_9BILA</name>
<accession>A0A820P5U4</accession>
<dbReference type="AlphaFoldDB" id="A0A820P5U4"/>
<keyword evidence="1" id="KW-0472">Membrane</keyword>
<dbReference type="Proteomes" id="UP000663844">
    <property type="component" value="Unassembled WGS sequence"/>
</dbReference>
<evidence type="ECO:0000256" key="1">
    <source>
        <dbReference type="SAM" id="Phobius"/>
    </source>
</evidence>
<keyword evidence="1" id="KW-1133">Transmembrane helix</keyword>
<dbReference type="EMBL" id="CAJOAZ010026258">
    <property type="protein sequence ID" value="CAF4399485.1"/>
    <property type="molecule type" value="Genomic_DNA"/>
</dbReference>
<comment type="caution">
    <text evidence="2">The sequence shown here is derived from an EMBL/GenBank/DDBJ whole genome shotgun (WGS) entry which is preliminary data.</text>
</comment>
<evidence type="ECO:0000313" key="3">
    <source>
        <dbReference type="Proteomes" id="UP000663844"/>
    </source>
</evidence>
<feature type="non-terminal residue" evidence="2">
    <location>
        <position position="1"/>
    </location>
</feature>
<gene>
    <name evidence="2" type="ORF">OXD698_LOCUS51381</name>
</gene>
<reference evidence="2" key="1">
    <citation type="submission" date="2021-02" db="EMBL/GenBank/DDBJ databases">
        <authorList>
            <person name="Nowell W R."/>
        </authorList>
    </citation>
    <scope>NUCLEOTIDE SEQUENCE</scope>
</reference>
<protein>
    <submittedName>
        <fullName evidence="2">Uncharacterized protein</fullName>
    </submittedName>
</protein>
<proteinExistence type="predicted"/>
<keyword evidence="1" id="KW-0812">Transmembrane</keyword>
<sequence length="58" mass="6862">MKRQKKVIYWHALFHAYRDRLIVGGLLKLFSDITAFSAPMILKLLLNFFADPTKPKWL</sequence>